<proteinExistence type="predicted"/>
<feature type="signal peptide" evidence="1">
    <location>
        <begin position="1"/>
        <end position="26"/>
    </location>
</feature>
<evidence type="ECO:0000313" key="2">
    <source>
        <dbReference type="EMBL" id="SHF99617.1"/>
    </source>
</evidence>
<gene>
    <name evidence="2" type="ORF">SAMN02745157_3305</name>
</gene>
<accession>A0A1M5G766</accession>
<keyword evidence="1" id="KW-0732">Signal</keyword>
<evidence type="ECO:0000256" key="1">
    <source>
        <dbReference type="SAM" id="SignalP"/>
    </source>
</evidence>
<evidence type="ECO:0008006" key="4">
    <source>
        <dbReference type="Google" id="ProtNLM"/>
    </source>
</evidence>
<evidence type="ECO:0000313" key="3">
    <source>
        <dbReference type="Proteomes" id="UP000184485"/>
    </source>
</evidence>
<dbReference type="AlphaFoldDB" id="A0A1M5G766"/>
<reference evidence="2 3" key="1">
    <citation type="submission" date="2016-11" db="EMBL/GenBank/DDBJ databases">
        <authorList>
            <person name="Jaros S."/>
            <person name="Januszkiewicz K."/>
            <person name="Wedrychowicz H."/>
        </authorList>
    </citation>
    <scope>NUCLEOTIDE SEQUENCE [LARGE SCALE GENOMIC DNA]</scope>
    <source>
        <strain evidence="2 3">DSM 19436</strain>
    </source>
</reference>
<keyword evidence="3" id="KW-1185">Reference proteome</keyword>
<dbReference type="SUPFAM" id="SSF69279">
    <property type="entry name" value="Phage tail proteins"/>
    <property type="match status" value="1"/>
</dbReference>
<sequence>MSLLPSFFMVQLAFAPLPFFVANALAEIEVETSIEGASMFRLHFDLSRNVIGDFDAIMIDLFRPLVPIRISLSFGLGLPMTLINGFVRDIQLNVSNTPGGSRLEVVGADQLGTTMGHIQIPIPWPNIPDSAIVAAIFGKYAILPAVIPTPPTRTILDTTTTQQDRDNAFLQQIASFHSYHLFIQPDPIVGLDVGHFMPMAMMTALPPQGVLSIDFGSQTNLTGFSLTNQMLRPATAISVFPESNTRAPIPIVVPAAAEIPMGREPSLTRIIPPPIEVETSNDAANVAEKTLQAIARVTDSARTVRANGEVDGLKYSRPLLPGLPVLVRGAGNQHSGLYLVTSVSHRISRDGYTQSFEALRNAVGLTGAEIFVDPLGPVT</sequence>
<dbReference type="OrthoDB" id="262740at2"/>
<dbReference type="STRING" id="1122133.SAMN02745157_3305"/>
<dbReference type="Proteomes" id="UP000184485">
    <property type="component" value="Unassembled WGS sequence"/>
</dbReference>
<dbReference type="EMBL" id="FQUP01000003">
    <property type="protein sequence ID" value="SHF99617.1"/>
    <property type="molecule type" value="Genomic_DNA"/>
</dbReference>
<feature type="chain" id="PRO_5012477288" description="Phage protein D" evidence="1">
    <location>
        <begin position="27"/>
        <end position="379"/>
    </location>
</feature>
<dbReference type="RefSeq" id="WP_073054797.1">
    <property type="nucleotide sequence ID" value="NZ_FQUP01000003.1"/>
</dbReference>
<name>A0A1M5G766_9HYPH</name>
<organism evidence="2 3">
    <name type="scientific">Kaistia soli DSM 19436</name>
    <dbReference type="NCBI Taxonomy" id="1122133"/>
    <lineage>
        <taxon>Bacteria</taxon>
        <taxon>Pseudomonadati</taxon>
        <taxon>Pseudomonadota</taxon>
        <taxon>Alphaproteobacteria</taxon>
        <taxon>Hyphomicrobiales</taxon>
        <taxon>Kaistiaceae</taxon>
        <taxon>Kaistia</taxon>
    </lineage>
</organism>
<protein>
    <recommendedName>
        <fullName evidence="4">Phage protein D</fullName>
    </recommendedName>
</protein>